<feature type="binding site" evidence="3">
    <location>
        <position position="89"/>
    </location>
    <ligand>
        <name>Zn(2+)</name>
        <dbReference type="ChEBI" id="CHEBI:29105"/>
        <label>2</label>
    </ligand>
</feature>
<dbReference type="GO" id="GO:0046872">
    <property type="term" value="F:metal ion binding"/>
    <property type="evidence" value="ECO:0007669"/>
    <property type="project" value="UniProtKB-KW"/>
</dbReference>
<dbReference type="SUPFAM" id="SSF55031">
    <property type="entry name" value="Bacterial exopeptidase dimerisation domain"/>
    <property type="match status" value="1"/>
</dbReference>
<dbReference type="InterPro" id="IPR002933">
    <property type="entry name" value="Peptidase_M20"/>
</dbReference>
<proteinExistence type="inferred from homology"/>
<dbReference type="InterPro" id="IPR010158">
    <property type="entry name" value="Amidase_Cbmase"/>
</dbReference>
<reference evidence="6 7" key="1">
    <citation type="submission" date="2015-09" db="EMBL/GenBank/DDBJ databases">
        <title>Genome sequencing project for genomic taxonomy and phylogenomics of Bacillus-like bacteria.</title>
        <authorList>
            <person name="Liu B."/>
            <person name="Wang J."/>
            <person name="Zhu Y."/>
            <person name="Liu G."/>
            <person name="Chen Q."/>
            <person name="Chen Z."/>
            <person name="Lan J."/>
            <person name="Che J."/>
            <person name="Ge C."/>
            <person name="Shi H."/>
            <person name="Pan Z."/>
            <person name="Liu X."/>
        </authorList>
    </citation>
    <scope>NUCLEOTIDE SEQUENCE [LARGE SCALE GENOMIC DNA]</scope>
    <source>
        <strain evidence="6 7">LMG 18435</strain>
    </source>
</reference>
<feature type="binding site" evidence="3">
    <location>
        <position position="78"/>
    </location>
    <ligand>
        <name>Zn(2+)</name>
        <dbReference type="ChEBI" id="CHEBI:29105"/>
        <label>1</label>
    </ligand>
</feature>
<evidence type="ECO:0000256" key="2">
    <source>
        <dbReference type="ARBA" id="ARBA00022801"/>
    </source>
</evidence>
<feature type="binding site" evidence="3">
    <location>
        <position position="186"/>
    </location>
    <ligand>
        <name>Zn(2+)</name>
        <dbReference type="ChEBI" id="CHEBI:29105"/>
        <label>1</label>
    </ligand>
</feature>
<dbReference type="EMBL" id="LJJC01000006">
    <property type="protein sequence ID" value="KQL51507.1"/>
    <property type="molecule type" value="Genomic_DNA"/>
</dbReference>
<gene>
    <name evidence="6" type="ORF">AN964_21370</name>
</gene>
<feature type="binding site" evidence="3">
    <location>
        <position position="89"/>
    </location>
    <ligand>
        <name>Zn(2+)</name>
        <dbReference type="ChEBI" id="CHEBI:29105"/>
        <label>1</label>
    </ligand>
</feature>
<evidence type="ECO:0000256" key="3">
    <source>
        <dbReference type="PIRSR" id="PIRSR001235-1"/>
    </source>
</evidence>
<dbReference type="GO" id="GO:0016813">
    <property type="term" value="F:hydrolase activity, acting on carbon-nitrogen (but not peptide) bonds, in linear amidines"/>
    <property type="evidence" value="ECO:0007669"/>
    <property type="project" value="InterPro"/>
</dbReference>
<dbReference type="Pfam" id="PF07687">
    <property type="entry name" value="M20_dimer"/>
    <property type="match status" value="1"/>
</dbReference>
<feature type="binding site" evidence="3">
    <location>
        <position position="124"/>
    </location>
    <ligand>
        <name>Zn(2+)</name>
        <dbReference type="ChEBI" id="CHEBI:29105"/>
        <label>2</label>
    </ligand>
</feature>
<dbReference type="PIRSF" id="PIRSF001235">
    <property type="entry name" value="Amidase_carbamoylase"/>
    <property type="match status" value="1"/>
</dbReference>
<dbReference type="AlphaFoldDB" id="A0A0Q3WSA5"/>
<dbReference type="STRING" id="157838.AN964_21370"/>
<keyword evidence="2 6" id="KW-0378">Hydrolase</keyword>
<dbReference type="RefSeq" id="WP_055741819.1">
    <property type="nucleotide sequence ID" value="NZ_JAAIWL010000028.1"/>
</dbReference>
<keyword evidence="3" id="KW-0862">Zinc</keyword>
<dbReference type="PATRIC" id="fig|157838.3.peg.4696"/>
<dbReference type="Proteomes" id="UP000051888">
    <property type="component" value="Unassembled WGS sequence"/>
</dbReference>
<keyword evidence="4" id="KW-0175">Coiled coil</keyword>
<comment type="caution">
    <text evidence="6">The sequence shown here is derived from an EMBL/GenBank/DDBJ whole genome shotgun (WGS) entry which is preliminary data.</text>
</comment>
<evidence type="ECO:0000313" key="7">
    <source>
        <dbReference type="Proteomes" id="UP000051888"/>
    </source>
</evidence>
<evidence type="ECO:0000256" key="4">
    <source>
        <dbReference type="SAM" id="Coils"/>
    </source>
</evidence>
<sequence length="405" mass="44405">MVNSDRLWTRIQELSLIGQTSDNGVTRFAYTDIEKEAYEKVKHYMQEAGLQVTYDSIGNLIGTLPGADNLPTILLGSHIDTVPNGGKFDGSLGVLTAIEVLQSLQEQNIKLNHPVKVIAFKDEEGSRFGFGMIGSLAVAGNLKADHLQWKDANGISVHDAMVKHGYDPNKIQEAKMDNIKLYLELHIEQGKVLEKENVPVGVVTGIAGPLWLKFSLKGEAEHAGATPMNQRKDPLVAASLIISETEKLAKKYEHAVATVGTLSLTPGGVNVIPGSVEFTIDIRDINEEILDQLEKEIRDYASKVVEERGIHMSIVELQKIAPVLCSSTIQETIQESIAELRFPVISLPSGAGHDGMQFKDSFPIGMIFVRSQDGISHNPKEFTSKEDVKIGAETMLLTLSKLDQR</sequence>
<dbReference type="NCBIfam" id="TIGR01879">
    <property type="entry name" value="hydantase"/>
    <property type="match status" value="1"/>
</dbReference>
<comment type="cofactor">
    <cofactor evidence="3">
        <name>Zn(2+)</name>
        <dbReference type="ChEBI" id="CHEBI:29105"/>
    </cofactor>
    <text evidence="3">Binds 2 Zn(2+) ions per subunit.</text>
</comment>
<comment type="similarity">
    <text evidence="1">Belongs to the peptidase M20 family.</text>
</comment>
<feature type="domain" description="Peptidase M20 dimerisation" evidence="5">
    <location>
        <begin position="206"/>
        <end position="306"/>
    </location>
</feature>
<evidence type="ECO:0000256" key="1">
    <source>
        <dbReference type="ARBA" id="ARBA00006153"/>
    </source>
</evidence>
<organism evidence="6 7">
    <name type="scientific">Heyndrickxia shackletonii</name>
    <dbReference type="NCBI Taxonomy" id="157838"/>
    <lineage>
        <taxon>Bacteria</taxon>
        <taxon>Bacillati</taxon>
        <taxon>Bacillota</taxon>
        <taxon>Bacilli</taxon>
        <taxon>Bacillales</taxon>
        <taxon>Bacillaceae</taxon>
        <taxon>Heyndrickxia</taxon>
    </lineage>
</organism>
<accession>A0A0Q3WSA5</accession>
<dbReference type="PROSITE" id="PS00758">
    <property type="entry name" value="ARGE_DAPE_CPG2_1"/>
    <property type="match status" value="1"/>
</dbReference>
<dbReference type="InterPro" id="IPR011650">
    <property type="entry name" value="Peptidase_M20_dimer"/>
</dbReference>
<dbReference type="PANTHER" id="PTHR32494:SF5">
    <property type="entry name" value="ALLANTOATE AMIDOHYDROLASE"/>
    <property type="match status" value="1"/>
</dbReference>
<evidence type="ECO:0000313" key="6">
    <source>
        <dbReference type="EMBL" id="KQL51507.1"/>
    </source>
</evidence>
<feature type="coiled-coil region" evidence="4">
    <location>
        <begin position="283"/>
        <end position="310"/>
    </location>
</feature>
<dbReference type="PANTHER" id="PTHR32494">
    <property type="entry name" value="ALLANTOATE DEIMINASE-RELATED"/>
    <property type="match status" value="1"/>
</dbReference>
<dbReference type="InterPro" id="IPR036264">
    <property type="entry name" value="Bact_exopeptidase_dim_dom"/>
</dbReference>
<dbReference type="OrthoDB" id="9808195at2"/>
<feature type="binding site" evidence="3">
    <location>
        <position position="377"/>
    </location>
    <ligand>
        <name>Zn(2+)</name>
        <dbReference type="ChEBI" id="CHEBI:29105"/>
        <label>2</label>
    </ligand>
</feature>
<keyword evidence="7" id="KW-1185">Reference proteome</keyword>
<evidence type="ECO:0000259" key="5">
    <source>
        <dbReference type="Pfam" id="PF07687"/>
    </source>
</evidence>
<dbReference type="Pfam" id="PF01546">
    <property type="entry name" value="Peptidase_M20"/>
    <property type="match status" value="1"/>
</dbReference>
<dbReference type="SUPFAM" id="SSF53187">
    <property type="entry name" value="Zn-dependent exopeptidases"/>
    <property type="match status" value="1"/>
</dbReference>
<dbReference type="CDD" id="cd03884">
    <property type="entry name" value="M20_bAS"/>
    <property type="match status" value="1"/>
</dbReference>
<dbReference type="NCBIfam" id="NF006771">
    <property type="entry name" value="PRK09290.1-5"/>
    <property type="match status" value="1"/>
</dbReference>
<dbReference type="InterPro" id="IPR001261">
    <property type="entry name" value="ArgE/DapE_CS"/>
</dbReference>
<dbReference type="Gene3D" id="3.40.630.10">
    <property type="entry name" value="Zn peptidases"/>
    <property type="match status" value="1"/>
</dbReference>
<keyword evidence="3" id="KW-0479">Metal-binding</keyword>
<dbReference type="Gene3D" id="3.30.70.360">
    <property type="match status" value="1"/>
</dbReference>
<protein>
    <submittedName>
        <fullName evidence="6">Allantoate amidohydrolase</fullName>
    </submittedName>
</protein>
<name>A0A0Q3WSA5_9BACI</name>